<evidence type="ECO:0000256" key="2">
    <source>
        <dbReference type="ARBA" id="ARBA00023125"/>
    </source>
</evidence>
<dbReference type="PANTHER" id="PTHR42756">
    <property type="entry name" value="TRANSCRIPTIONAL REGULATOR, MARR"/>
    <property type="match status" value="1"/>
</dbReference>
<dbReference type="InterPro" id="IPR000835">
    <property type="entry name" value="HTH_MarR-typ"/>
</dbReference>
<keyword evidence="3" id="KW-0804">Transcription</keyword>
<organism evidence="5 6">
    <name type="scientific">Scopulibacillus darangshiensis</name>
    <dbReference type="NCBI Taxonomy" id="442528"/>
    <lineage>
        <taxon>Bacteria</taxon>
        <taxon>Bacillati</taxon>
        <taxon>Bacillota</taxon>
        <taxon>Bacilli</taxon>
        <taxon>Bacillales</taxon>
        <taxon>Sporolactobacillaceae</taxon>
        <taxon>Scopulibacillus</taxon>
    </lineage>
</organism>
<dbReference type="SMART" id="SM00347">
    <property type="entry name" value="HTH_MARR"/>
    <property type="match status" value="1"/>
</dbReference>
<dbReference type="OrthoDB" id="5327581at2"/>
<dbReference type="AlphaFoldDB" id="A0A4R2P854"/>
<dbReference type="InterPro" id="IPR036390">
    <property type="entry name" value="WH_DNA-bd_sf"/>
</dbReference>
<evidence type="ECO:0000313" key="6">
    <source>
        <dbReference type="Proteomes" id="UP000295416"/>
    </source>
</evidence>
<dbReference type="Proteomes" id="UP000295416">
    <property type="component" value="Unassembled WGS sequence"/>
</dbReference>
<evidence type="ECO:0000313" key="5">
    <source>
        <dbReference type="EMBL" id="TCP30191.1"/>
    </source>
</evidence>
<dbReference type="GO" id="GO:0003677">
    <property type="term" value="F:DNA binding"/>
    <property type="evidence" value="ECO:0007669"/>
    <property type="project" value="UniProtKB-KW"/>
</dbReference>
<evidence type="ECO:0000256" key="1">
    <source>
        <dbReference type="ARBA" id="ARBA00023015"/>
    </source>
</evidence>
<keyword evidence="6" id="KW-1185">Reference proteome</keyword>
<dbReference type="PANTHER" id="PTHR42756:SF1">
    <property type="entry name" value="TRANSCRIPTIONAL REPRESSOR OF EMRAB OPERON"/>
    <property type="match status" value="1"/>
</dbReference>
<keyword evidence="2" id="KW-0238">DNA-binding</keyword>
<reference evidence="5 6" key="1">
    <citation type="submission" date="2019-03" db="EMBL/GenBank/DDBJ databases">
        <title>Genomic Encyclopedia of Type Strains, Phase IV (KMG-IV): sequencing the most valuable type-strain genomes for metagenomic binning, comparative biology and taxonomic classification.</title>
        <authorList>
            <person name="Goeker M."/>
        </authorList>
    </citation>
    <scope>NUCLEOTIDE SEQUENCE [LARGE SCALE GENOMIC DNA]</scope>
    <source>
        <strain evidence="5 6">DSM 19377</strain>
    </source>
</reference>
<dbReference type="PRINTS" id="PR00598">
    <property type="entry name" value="HTHMARR"/>
</dbReference>
<dbReference type="EMBL" id="SLXK01000006">
    <property type="protein sequence ID" value="TCP30191.1"/>
    <property type="molecule type" value="Genomic_DNA"/>
</dbReference>
<protein>
    <submittedName>
        <fullName evidence="5">MarR family transcriptional regulator</fullName>
    </submittedName>
</protein>
<accession>A0A4R2P854</accession>
<comment type="caution">
    <text evidence="5">The sequence shown here is derived from an EMBL/GenBank/DDBJ whole genome shotgun (WGS) entry which is preliminary data.</text>
</comment>
<feature type="domain" description="HTH marR-type" evidence="4">
    <location>
        <begin position="1"/>
        <end position="138"/>
    </location>
</feature>
<dbReference type="SUPFAM" id="SSF46785">
    <property type="entry name" value="Winged helix' DNA-binding domain"/>
    <property type="match status" value="1"/>
</dbReference>
<evidence type="ECO:0000256" key="3">
    <source>
        <dbReference type="ARBA" id="ARBA00023163"/>
    </source>
</evidence>
<proteinExistence type="predicted"/>
<dbReference type="Gene3D" id="1.10.10.10">
    <property type="entry name" value="Winged helix-like DNA-binding domain superfamily/Winged helix DNA-binding domain"/>
    <property type="match status" value="1"/>
</dbReference>
<sequence>MHNTIDAAVGYPTVLTGRKIVHLLFVHLKSYDITPEQWTVLRYLGEQDGITQKELSQKSGKDQATLTRILDNMDRKTWIERKANSNDRRSFLVYLTDSGERLRHVLEPSIEKVYQKVFNGISEEQIALLKITLEHMERNIEIALEEEKVK</sequence>
<dbReference type="Pfam" id="PF01047">
    <property type="entry name" value="MarR"/>
    <property type="match status" value="1"/>
</dbReference>
<dbReference type="RefSeq" id="WP_132744720.1">
    <property type="nucleotide sequence ID" value="NZ_SLXK01000006.1"/>
</dbReference>
<evidence type="ECO:0000259" key="4">
    <source>
        <dbReference type="PROSITE" id="PS50995"/>
    </source>
</evidence>
<dbReference type="InterPro" id="IPR036388">
    <property type="entry name" value="WH-like_DNA-bd_sf"/>
</dbReference>
<dbReference type="GO" id="GO:0003700">
    <property type="term" value="F:DNA-binding transcription factor activity"/>
    <property type="evidence" value="ECO:0007669"/>
    <property type="project" value="InterPro"/>
</dbReference>
<keyword evidence="1" id="KW-0805">Transcription regulation</keyword>
<gene>
    <name evidence="5" type="ORF">EV207_10614</name>
</gene>
<dbReference type="PROSITE" id="PS50995">
    <property type="entry name" value="HTH_MARR_2"/>
    <property type="match status" value="1"/>
</dbReference>
<name>A0A4R2P854_9BACL</name>